<evidence type="ECO:0000313" key="4">
    <source>
        <dbReference type="EMBL" id="QDR80275.1"/>
    </source>
</evidence>
<evidence type="ECO:0000313" key="5">
    <source>
        <dbReference type="Proteomes" id="UP000320776"/>
    </source>
</evidence>
<protein>
    <submittedName>
        <fullName evidence="4">Acetyl eSPTERase</fullName>
        <ecNumber evidence="4">3.1.1.-</ecNumber>
    </submittedName>
</protein>
<dbReference type="EMBL" id="CP036259">
    <property type="protein sequence ID" value="QDR80275.1"/>
    <property type="molecule type" value="Genomic_DNA"/>
</dbReference>
<dbReference type="EC" id="3.1.1.-" evidence="4"/>
<feature type="domain" description="Alpha/beta hydrolase fold-3" evidence="3">
    <location>
        <begin position="107"/>
        <end position="304"/>
    </location>
</feature>
<dbReference type="AlphaFoldDB" id="A0A517DSD7"/>
<dbReference type="InterPro" id="IPR013094">
    <property type="entry name" value="AB_hydrolase_3"/>
</dbReference>
<keyword evidence="2 4" id="KW-0378">Hydrolase</keyword>
<dbReference type="Pfam" id="PF07859">
    <property type="entry name" value="Abhydrolase_3"/>
    <property type="match status" value="1"/>
</dbReference>
<proteinExistence type="inferred from homology"/>
<dbReference type="InterPro" id="IPR029058">
    <property type="entry name" value="AB_hydrolase_fold"/>
</dbReference>
<name>A0A517DSD7_9FIRM</name>
<dbReference type="OrthoDB" id="9815425at2"/>
<dbReference type="SUPFAM" id="SSF53474">
    <property type="entry name" value="alpha/beta-Hydrolases"/>
    <property type="match status" value="1"/>
</dbReference>
<dbReference type="Gene3D" id="3.40.50.1820">
    <property type="entry name" value="alpha/beta hydrolase"/>
    <property type="match status" value="1"/>
</dbReference>
<evidence type="ECO:0000256" key="1">
    <source>
        <dbReference type="ARBA" id="ARBA00010515"/>
    </source>
</evidence>
<dbReference type="PANTHER" id="PTHR48081">
    <property type="entry name" value="AB HYDROLASE SUPERFAMILY PROTEIN C4A8.06C"/>
    <property type="match status" value="1"/>
</dbReference>
<comment type="similarity">
    <text evidence="1">Belongs to the 'GDXG' lipolytic enzyme family.</text>
</comment>
<sequence>MKKMIVLVLLLVVATSFLASYGRKEKSNISYKVSPEMTAVKEQMKEMMKMHGMGKSGSIDYITLRETIDKASEKMPAEPGVTFTKGQLGGVPVELSAPEKLTGDNIILYIHGGGFTTGSALGSRGFASQLASEAGLRVYSLSYRLAPENPYPAAQNDCYTVYTRLLGKYPDKKIAVIGDSAGANLALVTTLKAMDDGITLPTSVTVYSPVVDLTGTIDRNKNSATDIIISADIDSEIKSYLKNNNPYDPYISPLYGNYKGFPPLKIVCDSAEVLTEDSERLAKKAKEAGVNVDLQKFEGTFHAFPITGKGTPESYKVLRDTAKFIKDHFN</sequence>
<accession>A0A517DSD7</accession>
<reference evidence="4 5" key="1">
    <citation type="submission" date="2019-02" db="EMBL/GenBank/DDBJ databases">
        <title>Closed genome of Sporomusa termitida DSM 4440.</title>
        <authorList>
            <person name="Poehlein A."/>
            <person name="Daniel R."/>
        </authorList>
    </citation>
    <scope>NUCLEOTIDE SEQUENCE [LARGE SCALE GENOMIC DNA]</scope>
    <source>
        <strain evidence="4 5">DSM 4440</strain>
    </source>
</reference>
<dbReference type="KEGG" id="sted:SPTER_15950"/>
<gene>
    <name evidence="4" type="primary">aes</name>
    <name evidence="4" type="ORF">SPTER_15950</name>
</gene>
<dbReference type="GO" id="GO:0004806">
    <property type="term" value="F:triacylglycerol lipase activity"/>
    <property type="evidence" value="ECO:0007669"/>
    <property type="project" value="TreeGrafter"/>
</dbReference>
<dbReference type="InterPro" id="IPR050300">
    <property type="entry name" value="GDXG_lipolytic_enzyme"/>
</dbReference>
<keyword evidence="5" id="KW-1185">Reference proteome</keyword>
<evidence type="ECO:0000256" key="2">
    <source>
        <dbReference type="ARBA" id="ARBA00022801"/>
    </source>
</evidence>
<dbReference type="PANTHER" id="PTHR48081:SF30">
    <property type="entry name" value="ACETYL-HYDROLASE LIPR-RELATED"/>
    <property type="match status" value="1"/>
</dbReference>
<evidence type="ECO:0000259" key="3">
    <source>
        <dbReference type="Pfam" id="PF07859"/>
    </source>
</evidence>
<dbReference type="Proteomes" id="UP000320776">
    <property type="component" value="Chromosome"/>
</dbReference>
<dbReference type="RefSeq" id="WP_144349895.1">
    <property type="nucleotide sequence ID" value="NZ_CP036259.1"/>
</dbReference>
<organism evidence="4 5">
    <name type="scientific">Sporomusa termitida</name>
    <dbReference type="NCBI Taxonomy" id="2377"/>
    <lineage>
        <taxon>Bacteria</taxon>
        <taxon>Bacillati</taxon>
        <taxon>Bacillota</taxon>
        <taxon>Negativicutes</taxon>
        <taxon>Selenomonadales</taxon>
        <taxon>Sporomusaceae</taxon>
        <taxon>Sporomusa</taxon>
    </lineage>
</organism>